<reference evidence="7 8" key="1">
    <citation type="submission" date="2016-03" db="EMBL/GenBank/DDBJ databases">
        <title>The draft genome sequence of Fonsecaea nubica causative agent of cutaneous subcutaneous infection in human host.</title>
        <authorList>
            <person name="Costa F."/>
            <person name="Sybren D.H."/>
            <person name="Raittz R.T."/>
            <person name="Weiss V.A."/>
            <person name="Leao A.C."/>
            <person name="Gomes R."/>
            <person name="De Souza E.M."/>
            <person name="Pedrosa F.O."/>
            <person name="Steffens M.B."/>
            <person name="Bombassaro A."/>
            <person name="Tadra-Sfeir M.Z."/>
            <person name="Moreno L.F."/>
            <person name="Najafzadeh M.J."/>
            <person name="Felipe M.S."/>
            <person name="Teixeira M."/>
            <person name="Sun J."/>
            <person name="Xi L."/>
            <person name="Castro M.A."/>
            <person name="Vicente V.A."/>
        </authorList>
    </citation>
    <scope>NUCLEOTIDE SEQUENCE [LARGE SCALE GENOMIC DNA]</scope>
    <source>
        <strain evidence="7 8">CBS 269.64</strain>
    </source>
</reference>
<protein>
    <recommendedName>
        <fullName evidence="9">Pentacotripeptide-repeat region of PRORP domain-containing protein</fullName>
    </recommendedName>
</protein>
<dbReference type="EMBL" id="LVCJ01000006">
    <property type="protein sequence ID" value="OAL39217.1"/>
    <property type="molecule type" value="Genomic_DNA"/>
</dbReference>
<evidence type="ECO:0000313" key="8">
    <source>
        <dbReference type="Proteomes" id="UP000185904"/>
    </source>
</evidence>
<accession>A0A178DC34</accession>
<feature type="region of interest" description="Disordered" evidence="6">
    <location>
        <begin position="1277"/>
        <end position="1305"/>
    </location>
</feature>
<evidence type="ECO:0000256" key="3">
    <source>
        <dbReference type="ARBA" id="ARBA00044493"/>
    </source>
</evidence>
<proteinExistence type="inferred from homology"/>
<feature type="repeat" description="PPR" evidence="5">
    <location>
        <begin position="524"/>
        <end position="558"/>
    </location>
</feature>
<dbReference type="PANTHER" id="PTHR47447:SF24">
    <property type="entry name" value="PENTATRICOPEPTIDE REPEAT-CONTAINING PROTEIN"/>
    <property type="match status" value="1"/>
</dbReference>
<dbReference type="OrthoDB" id="1882346at2759"/>
<dbReference type="Pfam" id="PF13041">
    <property type="entry name" value="PPR_2"/>
    <property type="match status" value="1"/>
</dbReference>
<dbReference type="NCBIfam" id="TIGR00756">
    <property type="entry name" value="PPR"/>
    <property type="match status" value="1"/>
</dbReference>
<feature type="repeat" description="PPR" evidence="5">
    <location>
        <begin position="594"/>
        <end position="628"/>
    </location>
</feature>
<evidence type="ECO:0000256" key="4">
    <source>
        <dbReference type="ARBA" id="ARBA00044511"/>
    </source>
</evidence>
<feature type="region of interest" description="Disordered" evidence="6">
    <location>
        <begin position="1233"/>
        <end position="1252"/>
    </location>
</feature>
<comment type="caution">
    <text evidence="7">The sequence shown here is derived from an EMBL/GenBank/DDBJ whole genome shotgun (WGS) entry which is preliminary data.</text>
</comment>
<dbReference type="Proteomes" id="UP000185904">
    <property type="component" value="Unassembled WGS sequence"/>
</dbReference>
<feature type="compositionally biased region" description="Basic and acidic residues" evidence="6">
    <location>
        <begin position="1234"/>
        <end position="1252"/>
    </location>
</feature>
<keyword evidence="8" id="KW-1185">Reference proteome</keyword>
<comment type="function">
    <text evidence="3">Regulates mitochondrial small subunit maturation by controlling 15S rRNA 5'-end processing. Localizes to the 5' precursor of the 15S rRNA in a position that is subsequently occupied by mS47 in the mature yeast mtSSU. Uses structure and sequence-specific RNA recognition, binding to a single-stranded region of the precursor and specifically recognizing bases -6 to -1. The exchange of Ccm1 for mS47 is coupled to the irreversible removal of precursor rRNA that is accompanied by conformational changes of the mitoribosomal proteins uS5m and mS26. These conformational changes signal completion of 5'-end rRNA processing through protection of the mature 5'-end of the 15S rRNA and stabilization of mS47. The removal of the 5' precursor together with the dissociation of Ccm1 may be catalyzed by the 5'-3' exoribonuclease Pet127. Involved in the specific removal of group I introns in mitochondrial encoded transcripts.</text>
</comment>
<dbReference type="InterPro" id="IPR011990">
    <property type="entry name" value="TPR-like_helical_dom_sf"/>
</dbReference>
<dbReference type="Gene3D" id="1.25.40.10">
    <property type="entry name" value="Tetratricopeptide repeat domain"/>
    <property type="match status" value="2"/>
</dbReference>
<evidence type="ECO:0000256" key="1">
    <source>
        <dbReference type="ARBA" id="ARBA00006192"/>
    </source>
</evidence>
<gene>
    <name evidence="7" type="ORF">AYO20_01535</name>
</gene>
<comment type="subunit">
    <text evidence="4">Binds to mitochondrial small subunit 15S rRNA.</text>
</comment>
<feature type="compositionally biased region" description="Low complexity" evidence="6">
    <location>
        <begin position="110"/>
        <end position="120"/>
    </location>
</feature>
<dbReference type="GeneID" id="34584959"/>
<evidence type="ECO:0000313" key="7">
    <source>
        <dbReference type="EMBL" id="OAL39217.1"/>
    </source>
</evidence>
<name>A0A178DC34_9EURO</name>
<dbReference type="PANTHER" id="PTHR47447">
    <property type="entry name" value="OS03G0856100 PROTEIN"/>
    <property type="match status" value="1"/>
</dbReference>
<evidence type="ECO:0008006" key="9">
    <source>
        <dbReference type="Google" id="ProtNLM"/>
    </source>
</evidence>
<sequence>MSERQSVTTVSNFHLVLDPSQLFLRRLEPPVRTHRALGPSFWKNGGNQLDVPHWWPLYLNSIRALRPNPPGGESALLSPRQSSLNDLVEIPRRSRVRTSTSDRYSARPQSSSSRTYTRSTKASQKAIAVAVREEEHLGDVLLRHPQSDLPRHIIEDAARESDDGAVTADAHEEAWNEHPVQAVSEAEKQLLHILDVNKDVQAESQNAHFDRAWALFNQIPNQQAHAPEVFHFLSKSSRRRDQSLALSAFRLIDEEHRTRDDYERAVRCALIAGNYRIALRINARATRRNIQQGCSVFLLLHAVSNQLWNTAASVWDTSFKRVPFRAGQTSPTRLAIAKEIGNYRDLPFAIYQLGTKLRERATVTMKHSGTLSTLFHELLNALVRNGTLMSIITPQGLQHLFQLSNDLSLSNPSLYVTAIHTINKVAIRPDRGTLADLVYKTLRSSFPEVPPRPQTFGSLLSIHCREGAPVETYNRYLDEFSKFHGVADQKSYQKVLSALAAQGDVDGVQQVFIRLCQAHSRPTDVAYYTPLLYAYARLGDVQGTEQEFQSMIHHGIRANSYCWNILVYAHSRSLKPWRAFEVFDKMKAEGVAPDAFTFTTLMGIFSRTGDTDTVLDILEQAQRNKVQGSYGLVTGLIQTYCVNDQAEAAERLAEAATAANLKGSPVTMWNYLLRHYAFAADSDGMLRVQKSMSALGVEPDAMTHAAFMTALVVLNKTRDALQILRTLSLSQTLAATPFHYAIILHGFAKEGGRDMANVVYQEMVERFPRIGASPRLAMLHLQASRNSIPNERPRFAAQYLEEILHELSTPDRAARQPQPGLHRRRGVDAVPTVYLEYLIDLLTARGQIKHAEKLIQRFQSLAQSSYLILGDAASTSIQFLTRRLMVSTENHTWEEVEATWKQILECGIQTARRFSRATRKQVPGENTTPGTQQLLPLRPIGLPDSSLIAKEDFSFESMIPQNLPPSGPLNEPGLAILPSQKYILEAPLTRYLHSLSVRDLQSRAVTLVAELEAVGFALTSKNWNMYIQTLTLSKDQQHWLLAYELFEQKMIANTPPWSVLRRGKWLSSKTSQGSPPIIVSRKSIEKKDPGQLMPTYYTAVHLASVLLKANRLAAEGDKATYTALRKTAPQTCRFVQSMPYHRDRIQGVLLRGRKVRADPPKRPRQSAEPDRSGVLGSKSPADHIPITELVGFEDAIIRNMGDKKSSSAMTEAHEIHQAELYEGQITVSPSVNNKQRDLQDAKQTNRREQHKERKHLGILEKIRRDVSLPRTISDAYIGHPTIPSGENLARTGTPRSGGQGLYNPVDRRLEQNALTKKELREQRRMVPLPVHPDSK</sequence>
<dbReference type="InterPro" id="IPR002885">
    <property type="entry name" value="PPR_rpt"/>
</dbReference>
<evidence type="ECO:0000256" key="2">
    <source>
        <dbReference type="ARBA" id="ARBA00022737"/>
    </source>
</evidence>
<feature type="repeat" description="PPR" evidence="5">
    <location>
        <begin position="559"/>
        <end position="593"/>
    </location>
</feature>
<feature type="region of interest" description="Disordered" evidence="6">
    <location>
        <begin position="70"/>
        <end position="121"/>
    </location>
</feature>
<feature type="region of interest" description="Disordered" evidence="6">
    <location>
        <begin position="1152"/>
        <end position="1181"/>
    </location>
</feature>
<dbReference type="PROSITE" id="PS51375">
    <property type="entry name" value="PPR"/>
    <property type="match status" value="3"/>
</dbReference>
<organism evidence="7 8">
    <name type="scientific">Fonsecaea nubica</name>
    <dbReference type="NCBI Taxonomy" id="856822"/>
    <lineage>
        <taxon>Eukaryota</taxon>
        <taxon>Fungi</taxon>
        <taxon>Dikarya</taxon>
        <taxon>Ascomycota</taxon>
        <taxon>Pezizomycotina</taxon>
        <taxon>Eurotiomycetes</taxon>
        <taxon>Chaetothyriomycetidae</taxon>
        <taxon>Chaetothyriales</taxon>
        <taxon>Herpotrichiellaceae</taxon>
        <taxon>Fonsecaea</taxon>
    </lineage>
</organism>
<comment type="similarity">
    <text evidence="1">Belongs to the CCM1 family.</text>
</comment>
<feature type="compositionally biased region" description="Basic and acidic residues" evidence="6">
    <location>
        <begin position="1155"/>
        <end position="1171"/>
    </location>
</feature>
<dbReference type="RefSeq" id="XP_022504229.1">
    <property type="nucleotide sequence ID" value="XM_022639841.1"/>
</dbReference>
<keyword evidence="2" id="KW-0677">Repeat</keyword>
<evidence type="ECO:0000256" key="6">
    <source>
        <dbReference type="SAM" id="MobiDB-lite"/>
    </source>
</evidence>
<evidence type="ECO:0000256" key="5">
    <source>
        <dbReference type="PROSITE-ProRule" id="PRU00708"/>
    </source>
</evidence>